<evidence type="ECO:0000256" key="5">
    <source>
        <dbReference type="RuleBase" id="RU365031"/>
    </source>
</evidence>
<keyword evidence="5" id="KW-0046">Antibiotic resistance</keyword>
<keyword evidence="3 5" id="KW-0808">Transferase</keyword>
<protein>
    <recommendedName>
        <fullName evidence="2 5">Aminoglycoside N(3)-acetyltransferase</fullName>
        <ecNumber evidence="5">2.3.1.-</ecNumber>
    </recommendedName>
</protein>
<evidence type="ECO:0000256" key="3">
    <source>
        <dbReference type="ARBA" id="ARBA00022679"/>
    </source>
</evidence>
<dbReference type="PANTHER" id="PTHR11104">
    <property type="entry name" value="AMINOGLYCOSIDE N3-ACETYLTRANSFERASE"/>
    <property type="match status" value="1"/>
</dbReference>
<dbReference type="EMBL" id="QNRF01000001">
    <property type="protein sequence ID" value="RBO85735.1"/>
    <property type="molecule type" value="Genomic_DNA"/>
</dbReference>
<dbReference type="AlphaFoldDB" id="A0A366D6Z4"/>
<evidence type="ECO:0000313" key="6">
    <source>
        <dbReference type="EMBL" id="RBO85735.1"/>
    </source>
</evidence>
<dbReference type="OrthoDB" id="7330654at2"/>
<comment type="caution">
    <text evidence="6">The sequence shown here is derived from an EMBL/GenBank/DDBJ whole genome shotgun (WGS) entry which is preliminary data.</text>
</comment>
<reference evidence="6 7" key="1">
    <citation type="submission" date="2018-06" db="EMBL/GenBank/DDBJ databases">
        <title>Genomic Encyclopedia of Type Strains, Phase III (KMG-III): the genomes of soil and plant-associated and newly described type strains.</title>
        <authorList>
            <person name="Whitman W."/>
        </authorList>
    </citation>
    <scope>NUCLEOTIDE SEQUENCE [LARGE SCALE GENOMIC DNA]</scope>
    <source>
        <strain evidence="6 7">CECT 7732</strain>
    </source>
</reference>
<evidence type="ECO:0000256" key="1">
    <source>
        <dbReference type="ARBA" id="ARBA00006383"/>
    </source>
</evidence>
<evidence type="ECO:0000256" key="2">
    <source>
        <dbReference type="ARBA" id="ARBA00012882"/>
    </source>
</evidence>
<keyword evidence="7" id="KW-1185">Reference proteome</keyword>
<keyword evidence="4 5" id="KW-0012">Acyltransferase</keyword>
<proteinExistence type="inferred from homology"/>
<comment type="catalytic activity">
    <reaction evidence="5">
        <text>a 2-deoxystreptamine antibiotic + acetyl-CoA = an N(3)-acetyl-2-deoxystreptamine antibiotic + CoA + H(+)</text>
        <dbReference type="Rhea" id="RHEA:12665"/>
        <dbReference type="ChEBI" id="CHEBI:15378"/>
        <dbReference type="ChEBI" id="CHEBI:57287"/>
        <dbReference type="ChEBI" id="CHEBI:57288"/>
        <dbReference type="ChEBI" id="CHEBI:57921"/>
        <dbReference type="ChEBI" id="CHEBI:77452"/>
        <dbReference type="EC" id="2.3.1.81"/>
    </reaction>
</comment>
<dbReference type="GO" id="GO:0046353">
    <property type="term" value="F:aminoglycoside 3-N-acetyltransferase activity"/>
    <property type="evidence" value="ECO:0007669"/>
    <property type="project" value="UniProtKB-EC"/>
</dbReference>
<dbReference type="EC" id="2.3.1.-" evidence="5"/>
<evidence type="ECO:0000256" key="4">
    <source>
        <dbReference type="ARBA" id="ARBA00023315"/>
    </source>
</evidence>
<comment type="similarity">
    <text evidence="1 5">Belongs to the antibiotic N-acetyltransferase family.</text>
</comment>
<accession>A0A366D6Z4</accession>
<dbReference type="InterPro" id="IPR003679">
    <property type="entry name" value="Amioglycoside_AcTrfase"/>
</dbReference>
<dbReference type="GO" id="GO:0046677">
    <property type="term" value="P:response to antibiotic"/>
    <property type="evidence" value="ECO:0007669"/>
    <property type="project" value="UniProtKB-KW"/>
</dbReference>
<dbReference type="Pfam" id="PF02522">
    <property type="entry name" value="Antibiotic_NAT"/>
    <property type="match status" value="1"/>
</dbReference>
<gene>
    <name evidence="6" type="ORF">DFP76_1019</name>
</gene>
<dbReference type="InterPro" id="IPR028345">
    <property type="entry name" value="Antibiotic_NAT-like"/>
</dbReference>
<dbReference type="SUPFAM" id="SSF110710">
    <property type="entry name" value="TTHA0583/YokD-like"/>
    <property type="match status" value="1"/>
</dbReference>
<name>A0A366D6Z4_9GAMM</name>
<dbReference type="PANTHER" id="PTHR11104:SF0">
    <property type="entry name" value="SPBETA PROPHAGE-DERIVED AMINOGLYCOSIDE N(3')-ACETYLTRANSFERASE-LIKE PROTEIN YOKD"/>
    <property type="match status" value="1"/>
</dbReference>
<dbReference type="RefSeq" id="WP_113872646.1">
    <property type="nucleotide sequence ID" value="NZ_QNRF01000001.1"/>
</dbReference>
<organism evidence="6 7">
    <name type="scientific">Marinomonas aquiplantarum</name>
    <dbReference type="NCBI Taxonomy" id="491951"/>
    <lineage>
        <taxon>Bacteria</taxon>
        <taxon>Pseudomonadati</taxon>
        <taxon>Pseudomonadota</taxon>
        <taxon>Gammaproteobacteria</taxon>
        <taxon>Oceanospirillales</taxon>
        <taxon>Oceanospirillaceae</taxon>
        <taxon>Marinomonas</taxon>
    </lineage>
</organism>
<dbReference type="Proteomes" id="UP000252086">
    <property type="component" value="Unassembled WGS sequence"/>
</dbReference>
<evidence type="ECO:0000313" key="7">
    <source>
        <dbReference type="Proteomes" id="UP000252086"/>
    </source>
</evidence>
<sequence>MHEKENLIEQFHKLGIVDGDVVLIRAALNKLGRVKGGPSIILDALKEAVGETGTVVTLGFSRMSFRLNLSYDLAFNSKTPANTGALAKVFMKDDCCMRSEHPTNSFLAIGPKAPYILEGHNAYSKSYYPMNKLLDLNAKMIVVGCVGSSPGFTTVHLAQENLGLTCKSWFSGFFGQYYSKDGVLLKYIKRDFGGCSAGFNKFYSDYIDSESLQVGYIGNAYSIVISCLDAYRIEYKKIKENNLYHLCDRPNCFSCRVSWRNNLRGVPKYIFFWVLYFLKLKPFRKLK</sequence>